<dbReference type="EMBL" id="CP136897">
    <property type="protein sequence ID" value="WOL16401.1"/>
    <property type="molecule type" value="Genomic_DNA"/>
</dbReference>
<proteinExistence type="predicted"/>
<organism evidence="1 2">
    <name type="scientific">Canna indica</name>
    <name type="common">Indian-shot</name>
    <dbReference type="NCBI Taxonomy" id="4628"/>
    <lineage>
        <taxon>Eukaryota</taxon>
        <taxon>Viridiplantae</taxon>
        <taxon>Streptophyta</taxon>
        <taxon>Embryophyta</taxon>
        <taxon>Tracheophyta</taxon>
        <taxon>Spermatophyta</taxon>
        <taxon>Magnoliopsida</taxon>
        <taxon>Liliopsida</taxon>
        <taxon>Zingiberales</taxon>
        <taxon>Cannaceae</taxon>
        <taxon>Canna</taxon>
    </lineage>
</organism>
<dbReference type="Pfam" id="PF06880">
    <property type="entry name" value="DUF1262"/>
    <property type="match status" value="1"/>
</dbReference>
<dbReference type="InterPro" id="IPR010683">
    <property type="entry name" value="DUF1262"/>
</dbReference>
<dbReference type="AlphaFoldDB" id="A0AAQ3QKT9"/>
<sequence length="390" mass="44087">MYTTKPLAIVKNSPHAVPPLAGPNSGYLLLRDEEAEPNPTCCWGLCEDRRVRELPFPQNRILTITYTQANGQSTTTYEAPALFVPVLDKPLSSNHYYVIVAKGSKKGKATASSKEEDMINCCFCRCINDVNPRDFDPDDFHQQFEIIPKRGRFTAKSVLPDGFAPWLLRQHWKLYASAPKDECQLTEASGLDKAARSQVPPLMELPISRAVDSSLMVGKWYTSCVFVKDGALDLKDQMKRSAFYEIALEQRWEEVYACDNLYGDRREVEVKASVEAEAAVIDEKHAVRQPARQEDGGVVWFKAAEGEGKVGLSWAVLERMRWEESRGGWASGEEMVERVEECGGGGGEKSRWTRFGCYVLVERFKVKRMDGSLILAIDFKHTRTIQTKWE</sequence>
<dbReference type="Proteomes" id="UP001327560">
    <property type="component" value="Chromosome 8"/>
</dbReference>
<dbReference type="PANTHER" id="PTHR31050">
    <property type="entry name" value="OS08G0413200 PROTEIN"/>
    <property type="match status" value="1"/>
</dbReference>
<name>A0AAQ3QKT9_9LILI</name>
<reference evidence="1 2" key="1">
    <citation type="submission" date="2023-10" db="EMBL/GenBank/DDBJ databases">
        <title>Chromosome-scale genome assembly provides insights into flower coloration mechanisms of Canna indica.</title>
        <authorList>
            <person name="Li C."/>
        </authorList>
    </citation>
    <scope>NUCLEOTIDE SEQUENCE [LARGE SCALE GENOMIC DNA]</scope>
    <source>
        <tissue evidence="1">Flower</tissue>
    </source>
</reference>
<evidence type="ECO:0000313" key="1">
    <source>
        <dbReference type="EMBL" id="WOL16401.1"/>
    </source>
</evidence>
<dbReference type="PANTHER" id="PTHR31050:SF3">
    <property type="entry name" value="OS08G0412800 PROTEIN"/>
    <property type="match status" value="1"/>
</dbReference>
<gene>
    <name evidence="1" type="ORF">Cni_G25188</name>
</gene>
<keyword evidence="2" id="KW-1185">Reference proteome</keyword>
<evidence type="ECO:0000313" key="2">
    <source>
        <dbReference type="Proteomes" id="UP001327560"/>
    </source>
</evidence>
<protein>
    <submittedName>
        <fullName evidence="1">Uncharacterized protein</fullName>
    </submittedName>
</protein>
<accession>A0AAQ3QKT9</accession>